<evidence type="ECO:0000313" key="3">
    <source>
        <dbReference type="Proteomes" id="UP000063308"/>
    </source>
</evidence>
<evidence type="ECO:0000256" key="1">
    <source>
        <dbReference type="SAM" id="MobiDB-lite"/>
    </source>
</evidence>
<protein>
    <submittedName>
        <fullName evidence="2">Uncharacterized protein</fullName>
    </submittedName>
</protein>
<accession>A0A0E3VT34</accession>
<reference evidence="2 3" key="1">
    <citation type="submission" date="2014-11" db="EMBL/GenBank/DDBJ databases">
        <title>Symbiosis island explosion on the genome of extra-slow-growing strains of soybean bradyrhizobia with massive insertion sequences.</title>
        <authorList>
            <person name="Iida T."/>
            <person name="Minamisawa K."/>
        </authorList>
    </citation>
    <scope>NUCLEOTIDE SEQUENCE [LARGE SCALE GENOMIC DNA]</scope>
    <source>
        <strain evidence="2 3">NK6</strain>
    </source>
</reference>
<dbReference type="EMBL" id="AP014685">
    <property type="protein sequence ID" value="BAR54965.1"/>
    <property type="molecule type" value="Genomic_DNA"/>
</dbReference>
<proteinExistence type="predicted"/>
<organism evidence="2 3">
    <name type="scientific">Bradyrhizobium diazoefficiens</name>
    <dbReference type="NCBI Taxonomy" id="1355477"/>
    <lineage>
        <taxon>Bacteria</taxon>
        <taxon>Pseudomonadati</taxon>
        <taxon>Pseudomonadota</taxon>
        <taxon>Alphaproteobacteria</taxon>
        <taxon>Hyphomicrobiales</taxon>
        <taxon>Nitrobacteraceae</taxon>
        <taxon>Bradyrhizobium</taxon>
    </lineage>
</organism>
<dbReference type="Proteomes" id="UP000063308">
    <property type="component" value="Chromosome"/>
</dbReference>
<gene>
    <name evidence="2" type="ORF">NK6_1781</name>
</gene>
<evidence type="ECO:0000313" key="2">
    <source>
        <dbReference type="EMBL" id="BAR54965.1"/>
    </source>
</evidence>
<feature type="compositionally biased region" description="Basic residues" evidence="1">
    <location>
        <begin position="28"/>
        <end position="44"/>
    </location>
</feature>
<feature type="region of interest" description="Disordered" evidence="1">
    <location>
        <begin position="27"/>
        <end position="51"/>
    </location>
</feature>
<name>A0A0E3VT34_9BRAD</name>
<dbReference type="AlphaFoldDB" id="A0A0E3VT34"/>
<sequence length="99" mass="10602">MTCRTADTPLRSRGAIRPSFASSLCPLKAKRAQGRPGARRHPRSAARGVAQKNRTAAYRCSQSLGLPCAVVGRLMPCSPGSRVPAGLPRPCEIHRRRAG</sequence>